<proteinExistence type="predicted"/>
<accession>A0A9Q5B2G2</accession>
<dbReference type="EMBL" id="JAAQYX010000018">
    <property type="protein sequence ID" value="NNB50427.1"/>
    <property type="molecule type" value="Genomic_DNA"/>
</dbReference>
<organism evidence="1 2">
    <name type="scientific">Pseudomonas fragi</name>
    <dbReference type="NCBI Taxonomy" id="296"/>
    <lineage>
        <taxon>Bacteria</taxon>
        <taxon>Pseudomonadati</taxon>
        <taxon>Pseudomonadota</taxon>
        <taxon>Gammaproteobacteria</taxon>
        <taxon>Pseudomonadales</taxon>
        <taxon>Pseudomonadaceae</taxon>
        <taxon>Pseudomonas</taxon>
    </lineage>
</organism>
<protein>
    <submittedName>
        <fullName evidence="1">Transcriptional regulator</fullName>
    </submittedName>
</protein>
<gene>
    <name evidence="1" type="ORF">HBN89_14295</name>
</gene>
<sequence length="66" mass="7636">MKERTHDEAMAEQFRADPGYAAELLTEVRRNGESAELAIILRQMAQAFGRDEWWSLVDAERKLLIT</sequence>
<reference evidence="1 2" key="1">
    <citation type="journal article" date="2020" name="Front. Microbiol.">
        <title>Genetic Organization of the aprX-lipA2 Operon Affects the Proteolytic Potential of Pseudomonas Species in Milk.</title>
        <authorList>
            <person name="Maier C."/>
            <person name="Huptas C."/>
            <person name="von Neubeck M."/>
            <person name="Scherer S."/>
            <person name="Wenning M."/>
            <person name="Lucking G."/>
        </authorList>
    </citation>
    <scope>NUCLEOTIDE SEQUENCE [LARGE SCALE GENOMIC DNA]</scope>
    <source>
        <strain evidence="1 2">WS 5094</strain>
    </source>
</reference>
<comment type="caution">
    <text evidence="1">The sequence shown here is derived from an EMBL/GenBank/DDBJ whole genome shotgun (WGS) entry which is preliminary data.</text>
</comment>
<dbReference type="AlphaFoldDB" id="A0A9Q5B2G2"/>
<evidence type="ECO:0000313" key="2">
    <source>
        <dbReference type="Proteomes" id="UP000564604"/>
    </source>
</evidence>
<dbReference type="RefSeq" id="WP_169907680.1">
    <property type="nucleotide sequence ID" value="NZ_JAAQYX010000018.1"/>
</dbReference>
<evidence type="ECO:0000313" key="1">
    <source>
        <dbReference type="EMBL" id="NNB50427.1"/>
    </source>
</evidence>
<dbReference type="Proteomes" id="UP000564604">
    <property type="component" value="Unassembled WGS sequence"/>
</dbReference>
<name>A0A9Q5B2G2_PSEFR</name>